<dbReference type="Proteomes" id="UP000070401">
    <property type="component" value="Unassembled WGS sequence"/>
</dbReference>
<feature type="transmembrane region" description="Helical" evidence="6">
    <location>
        <begin position="256"/>
        <end position="276"/>
    </location>
</feature>
<evidence type="ECO:0000256" key="5">
    <source>
        <dbReference type="ARBA" id="ARBA00023136"/>
    </source>
</evidence>
<dbReference type="PATRIC" id="fig|851.8.peg.1925"/>
<feature type="transmembrane region" description="Helical" evidence="6">
    <location>
        <begin position="190"/>
        <end position="211"/>
    </location>
</feature>
<feature type="transmembrane region" description="Helical" evidence="6">
    <location>
        <begin position="232"/>
        <end position="250"/>
    </location>
</feature>
<dbReference type="PANTHER" id="PTHR30250">
    <property type="entry name" value="PST FAMILY PREDICTED COLANIC ACID TRANSPORTER"/>
    <property type="match status" value="1"/>
</dbReference>
<dbReference type="EMBL" id="LRPY01000187">
    <property type="protein sequence ID" value="KXA17696.1"/>
    <property type="molecule type" value="Genomic_DNA"/>
</dbReference>
<evidence type="ECO:0000313" key="8">
    <source>
        <dbReference type="Proteomes" id="UP000070401"/>
    </source>
</evidence>
<dbReference type="PANTHER" id="PTHR30250:SF26">
    <property type="entry name" value="PSMA PROTEIN"/>
    <property type="match status" value="1"/>
</dbReference>
<feature type="transmembrane region" description="Helical" evidence="6">
    <location>
        <begin position="88"/>
        <end position="114"/>
    </location>
</feature>
<feature type="transmembrane region" description="Helical" evidence="6">
    <location>
        <begin position="134"/>
        <end position="156"/>
    </location>
</feature>
<feature type="transmembrane region" description="Helical" evidence="6">
    <location>
        <begin position="318"/>
        <end position="340"/>
    </location>
</feature>
<evidence type="ECO:0000256" key="4">
    <source>
        <dbReference type="ARBA" id="ARBA00022989"/>
    </source>
</evidence>
<keyword evidence="4 6" id="KW-1133">Transmembrane helix</keyword>
<dbReference type="GO" id="GO:0005886">
    <property type="term" value="C:plasma membrane"/>
    <property type="evidence" value="ECO:0007669"/>
    <property type="project" value="UniProtKB-SubCell"/>
</dbReference>
<dbReference type="Pfam" id="PF13440">
    <property type="entry name" value="Polysacc_synt_3"/>
    <property type="match status" value="1"/>
</dbReference>
<keyword evidence="5 6" id="KW-0472">Membrane</keyword>
<feature type="transmembrane region" description="Helical" evidence="6">
    <location>
        <begin position="163"/>
        <end position="184"/>
    </location>
</feature>
<feature type="transmembrane region" description="Helical" evidence="6">
    <location>
        <begin position="352"/>
        <end position="372"/>
    </location>
</feature>
<keyword evidence="2" id="KW-1003">Cell membrane</keyword>
<reference evidence="8" key="1">
    <citation type="submission" date="2016-01" db="EMBL/GenBank/DDBJ databases">
        <authorList>
            <person name="Mitreva M."/>
            <person name="Pepin K.H."/>
            <person name="Mihindukulasuriya K.A."/>
            <person name="Fulton R."/>
            <person name="Fronick C."/>
            <person name="O'Laughlin M."/>
            <person name="Miner T."/>
            <person name="Herter B."/>
            <person name="Rosa B.A."/>
            <person name="Cordes M."/>
            <person name="Tomlinson C."/>
            <person name="Wollam A."/>
            <person name="Palsikar V.B."/>
            <person name="Mardis E.R."/>
            <person name="Wilson R.K."/>
        </authorList>
    </citation>
    <scope>NUCLEOTIDE SEQUENCE [LARGE SCALE GENOMIC DNA]</scope>
    <source>
        <strain evidence="8">MJR7757B</strain>
    </source>
</reference>
<accession>A0A133NN24</accession>
<sequence length="514" mass="59411">MENRSFGMKIDQIKIGAGLSIINVVLGALIQFFYTPVFLKYLGISDYGINSFIQSLMRYMSMLNLGFGTTMLRYIVRTQVKNEDEKTNIFNGIFLVIFLFLALVCFILGLIIYFKLPLFLKETFSNREIIKTQKVFLLLLVNVTISFPMILFSTFITSKEKYIFLKFLSFINIVLNPLISIILIKNGFGIFAIANLTLIFTILIAAVNIFYSIKLGIKIKINNYDRNILKELVVFSFYIFLGTVIDRLYWDTDRIIIGKYLGASVIGIYSISNMIIQLYMSVSTAVSEVLLTKINQMVAKESNKEISNLFIKIGRLQYMLIGLICTGFIIFGKDFIHFWIGEKYSNEIYNMTIIIMLPLTVPLIQNVGITILQAKNKHKFRAQVYFIIAIMNVIFSIVLVKKYGPIGCAIGTSISLFIGNIIIINIYYHKKIKLDIVRFWKEIIKITYVIVFLPVLWSIVNIFIKFKVSIGIFILQIICYTLIYLFLIFYFAMNKMEREEVFFYLKKKKGENNG</sequence>
<keyword evidence="8" id="KW-1185">Reference proteome</keyword>
<feature type="transmembrane region" description="Helical" evidence="6">
    <location>
        <begin position="446"/>
        <end position="464"/>
    </location>
</feature>
<organism evidence="7 8">
    <name type="scientific">Fusobacterium nucleatum</name>
    <dbReference type="NCBI Taxonomy" id="851"/>
    <lineage>
        <taxon>Bacteria</taxon>
        <taxon>Fusobacteriati</taxon>
        <taxon>Fusobacteriota</taxon>
        <taxon>Fusobacteriia</taxon>
        <taxon>Fusobacteriales</taxon>
        <taxon>Fusobacteriaceae</taxon>
        <taxon>Fusobacterium</taxon>
    </lineage>
</organism>
<feature type="transmembrane region" description="Helical" evidence="6">
    <location>
        <begin position="21"/>
        <end position="44"/>
    </location>
</feature>
<evidence type="ECO:0000256" key="1">
    <source>
        <dbReference type="ARBA" id="ARBA00004651"/>
    </source>
</evidence>
<dbReference type="AlphaFoldDB" id="A0A133NN24"/>
<comment type="caution">
    <text evidence="7">The sequence shown here is derived from an EMBL/GenBank/DDBJ whole genome shotgun (WGS) entry which is preliminary data.</text>
</comment>
<name>A0A133NN24_FUSNU</name>
<protein>
    <submittedName>
        <fullName evidence="7">Polysaccharide biosynthesis protein</fullName>
    </submittedName>
</protein>
<feature type="transmembrane region" description="Helical" evidence="6">
    <location>
        <begin position="56"/>
        <end position="76"/>
    </location>
</feature>
<gene>
    <name evidence="7" type="ORF">HMPREF3221_01913</name>
</gene>
<dbReference type="InterPro" id="IPR050833">
    <property type="entry name" value="Poly_Biosynth_Transport"/>
</dbReference>
<evidence type="ECO:0000313" key="7">
    <source>
        <dbReference type="EMBL" id="KXA17696.1"/>
    </source>
</evidence>
<feature type="transmembrane region" description="Helical" evidence="6">
    <location>
        <begin position="406"/>
        <end position="426"/>
    </location>
</feature>
<feature type="transmembrane region" description="Helical" evidence="6">
    <location>
        <begin position="470"/>
        <end position="492"/>
    </location>
</feature>
<evidence type="ECO:0000256" key="6">
    <source>
        <dbReference type="SAM" id="Phobius"/>
    </source>
</evidence>
<proteinExistence type="predicted"/>
<evidence type="ECO:0000256" key="3">
    <source>
        <dbReference type="ARBA" id="ARBA00022692"/>
    </source>
</evidence>
<feature type="transmembrane region" description="Helical" evidence="6">
    <location>
        <begin position="384"/>
        <end position="400"/>
    </location>
</feature>
<keyword evidence="3 6" id="KW-0812">Transmembrane</keyword>
<comment type="subcellular location">
    <subcellularLocation>
        <location evidence="1">Cell membrane</location>
        <topology evidence="1">Multi-pass membrane protein</topology>
    </subcellularLocation>
</comment>
<evidence type="ECO:0000256" key="2">
    <source>
        <dbReference type="ARBA" id="ARBA00022475"/>
    </source>
</evidence>